<protein>
    <submittedName>
        <fullName evidence="1">Uncharacterized protein</fullName>
    </submittedName>
</protein>
<dbReference type="EMBL" id="PPEG02000001">
    <property type="protein sequence ID" value="PWN65779.1"/>
    <property type="molecule type" value="Genomic_DNA"/>
</dbReference>
<proteinExistence type="predicted"/>
<evidence type="ECO:0000313" key="1">
    <source>
        <dbReference type="EMBL" id="PWN65779.1"/>
    </source>
</evidence>
<accession>A0A316WX82</accession>
<evidence type="ECO:0000313" key="2">
    <source>
        <dbReference type="Proteomes" id="UP000236413"/>
    </source>
</evidence>
<dbReference type="AlphaFoldDB" id="A0A316WX82"/>
<comment type="caution">
    <text evidence="1">The sequence shown here is derived from an EMBL/GenBank/DDBJ whole genome shotgun (WGS) entry which is preliminary data.</text>
</comment>
<name>A0A316WX82_9FLAO</name>
<gene>
    <name evidence="1" type="ORF">C1634_003330</name>
</gene>
<dbReference type="Proteomes" id="UP000236413">
    <property type="component" value="Unassembled WGS sequence"/>
</dbReference>
<organism evidence="1 2">
    <name type="scientific">Chryseobacterium viscerum</name>
    <dbReference type="NCBI Taxonomy" id="1037377"/>
    <lineage>
        <taxon>Bacteria</taxon>
        <taxon>Pseudomonadati</taxon>
        <taxon>Bacteroidota</taxon>
        <taxon>Flavobacteriia</taxon>
        <taxon>Flavobacteriales</taxon>
        <taxon>Weeksellaceae</taxon>
        <taxon>Chryseobacterium group</taxon>
        <taxon>Chryseobacterium</taxon>
    </lineage>
</organism>
<sequence length="60" mass="7387">MPAFENRMKQSLNSLFQYFSQIFTENKRNRNLPKTALFYLIFRSSWKKMEKQKLHICKLL</sequence>
<reference evidence="1 2" key="1">
    <citation type="submission" date="2018-04" db="EMBL/GenBank/DDBJ databases">
        <title>Chryseobacterium oncorhynchi 701B-08T from rainbow trout, and Chryseobacterium viscerum 687B-08T from diseased fish.</title>
        <authorList>
            <person name="Jeong J.-J."/>
            <person name="Lee Y.J."/>
            <person name="Pathiraja D."/>
            <person name="Park B."/>
            <person name="Choi I.-G."/>
            <person name="Kim K.D."/>
        </authorList>
    </citation>
    <scope>NUCLEOTIDE SEQUENCE [LARGE SCALE GENOMIC DNA]</scope>
    <source>
        <strain evidence="1 2">687B-08</strain>
    </source>
</reference>